<organism evidence="2 3">
    <name type="scientific">Phycicoccus elongatus Lp2</name>
    <dbReference type="NCBI Taxonomy" id="1193181"/>
    <lineage>
        <taxon>Bacteria</taxon>
        <taxon>Bacillati</taxon>
        <taxon>Actinomycetota</taxon>
        <taxon>Actinomycetes</taxon>
        <taxon>Micrococcales</taxon>
        <taxon>Intrasporangiaceae</taxon>
        <taxon>Phycicoccus</taxon>
    </lineage>
</organism>
<dbReference type="Proteomes" id="UP000013167">
    <property type="component" value="Unassembled WGS sequence"/>
</dbReference>
<feature type="region of interest" description="Disordered" evidence="1">
    <location>
        <begin position="47"/>
        <end position="121"/>
    </location>
</feature>
<dbReference type="AlphaFoldDB" id="N0DZA6"/>
<dbReference type="EMBL" id="CAIZ01000116">
    <property type="protein sequence ID" value="CCH69973.1"/>
    <property type="molecule type" value="Genomic_DNA"/>
</dbReference>
<feature type="compositionally biased region" description="Basic and acidic residues" evidence="1">
    <location>
        <begin position="95"/>
        <end position="109"/>
    </location>
</feature>
<accession>N0DZA6</accession>
<feature type="compositionally biased region" description="Basic and acidic residues" evidence="1">
    <location>
        <begin position="60"/>
        <end position="71"/>
    </location>
</feature>
<sequence>MPAITGAKAAGRVRGRAPATHCSSVAMVPRVFSQLAEEVGVVVGAARPQWPLARGSLGAARDEPGDGSREGEEQDDEHPDEFRQPTHGVLVGADAVDHAVDRQRQRQDDGQDTQHAPIIRR</sequence>
<gene>
    <name evidence="2" type="ORF">BN10_470008</name>
</gene>
<name>N0DZA6_9MICO</name>
<evidence type="ECO:0000256" key="1">
    <source>
        <dbReference type="SAM" id="MobiDB-lite"/>
    </source>
</evidence>
<comment type="caution">
    <text evidence="2">The sequence shown here is derived from an EMBL/GenBank/DDBJ whole genome shotgun (WGS) entry which is preliminary data.</text>
</comment>
<proteinExistence type="predicted"/>
<evidence type="ECO:0000313" key="3">
    <source>
        <dbReference type="Proteomes" id="UP000013167"/>
    </source>
</evidence>
<evidence type="ECO:0000313" key="2">
    <source>
        <dbReference type="EMBL" id="CCH69973.1"/>
    </source>
</evidence>
<protein>
    <submittedName>
        <fullName evidence="2">Uncharacterized protein</fullName>
    </submittedName>
</protein>
<reference evidence="2 3" key="1">
    <citation type="journal article" date="2013" name="ISME J.">
        <title>A metabolic model for members of the genus Tetrasphaera involved in enhanced biological phosphorus removal.</title>
        <authorList>
            <person name="Kristiansen R."/>
            <person name="Nguyen H.T.T."/>
            <person name="Saunders A.M."/>
            <person name="Nielsen J.L."/>
            <person name="Wimmer R."/>
            <person name="Le V.Q."/>
            <person name="McIlroy S.J."/>
            <person name="Petrovski S."/>
            <person name="Seviour R.J."/>
            <person name="Calteau A."/>
            <person name="Nielsen K.L."/>
            <person name="Nielsen P.H."/>
        </authorList>
    </citation>
    <scope>NUCLEOTIDE SEQUENCE [LARGE SCALE GENOMIC DNA]</scope>
    <source>
        <strain evidence="2 3">Lp2</strain>
    </source>
</reference>
<dbReference type="HOGENOM" id="CLU_2036922_0_0_11"/>
<keyword evidence="3" id="KW-1185">Reference proteome</keyword>